<sequence length="263" mass="30675">MAPSYLQNLPVEVKLAIFYSIDDLRTIDSLARASSSLHNTWQTFMVDIYQNLLQHHSYQEQGSQSSMKFEVQVSSPELRVRAAKDLVKLHRLARMICKEPVRRLPNVRTIPDHLLRELPQNNGSLHSTVNGRFKISREVQMRFQRAVCNLCTMAMLSPEERLAFVKKFKPDAEGLSAIWGLWMLLSRRQGDGDWYFEWSTFVVLDMWHRSNSVFQASPFSKMGEGSSCIHYAGFEDIKPKDPRDQYNEATRKFLMLEKVWRNE</sequence>
<evidence type="ECO:0000313" key="2">
    <source>
        <dbReference type="Proteomes" id="UP001161017"/>
    </source>
</evidence>
<keyword evidence="2" id="KW-1185">Reference proteome</keyword>
<evidence type="ECO:0008006" key="3">
    <source>
        <dbReference type="Google" id="ProtNLM"/>
    </source>
</evidence>
<protein>
    <recommendedName>
        <fullName evidence="3">F-box domain-containing protein</fullName>
    </recommendedName>
</protein>
<organism evidence="1 2">
    <name type="scientific">Ramalina farinacea</name>
    <dbReference type="NCBI Taxonomy" id="258253"/>
    <lineage>
        <taxon>Eukaryota</taxon>
        <taxon>Fungi</taxon>
        <taxon>Dikarya</taxon>
        <taxon>Ascomycota</taxon>
        <taxon>Pezizomycotina</taxon>
        <taxon>Lecanoromycetes</taxon>
        <taxon>OSLEUM clade</taxon>
        <taxon>Lecanoromycetidae</taxon>
        <taxon>Lecanorales</taxon>
        <taxon>Lecanorineae</taxon>
        <taxon>Ramalinaceae</taxon>
        <taxon>Ramalina</taxon>
    </lineage>
</organism>
<dbReference type="Proteomes" id="UP001161017">
    <property type="component" value="Unassembled WGS sequence"/>
</dbReference>
<gene>
    <name evidence="1" type="ORF">OHK93_003131</name>
</gene>
<proteinExistence type="predicted"/>
<reference evidence="1" key="1">
    <citation type="journal article" date="2023" name="Genome Biol. Evol.">
        <title>First Whole Genome Sequence and Flow Cytometry Genome Size Data for the Lichen-Forming Fungus Ramalina farinacea (Ascomycota).</title>
        <authorList>
            <person name="Llewellyn T."/>
            <person name="Mian S."/>
            <person name="Hill R."/>
            <person name="Leitch I.J."/>
            <person name="Gaya E."/>
        </authorList>
    </citation>
    <scope>NUCLEOTIDE SEQUENCE</scope>
    <source>
        <strain evidence="1">LIQ254RAFAR</strain>
    </source>
</reference>
<evidence type="ECO:0000313" key="1">
    <source>
        <dbReference type="EMBL" id="MDI1491920.1"/>
    </source>
</evidence>
<comment type="caution">
    <text evidence="1">The sequence shown here is derived from an EMBL/GenBank/DDBJ whole genome shotgun (WGS) entry which is preliminary data.</text>
</comment>
<accession>A0AA43QSU0</accession>
<dbReference type="EMBL" id="JAPUFD010000016">
    <property type="protein sequence ID" value="MDI1491920.1"/>
    <property type="molecule type" value="Genomic_DNA"/>
</dbReference>
<name>A0AA43QSU0_9LECA</name>
<dbReference type="AlphaFoldDB" id="A0AA43QSU0"/>